<dbReference type="OrthoDB" id="9805455at2"/>
<evidence type="ECO:0000256" key="5">
    <source>
        <dbReference type="ARBA" id="ARBA00022555"/>
    </source>
</evidence>
<dbReference type="InterPro" id="IPR005121">
    <property type="entry name" value="Fdx_antiC-bd"/>
</dbReference>
<evidence type="ECO:0000256" key="11">
    <source>
        <dbReference type="ARBA" id="ARBA00022884"/>
    </source>
</evidence>
<dbReference type="PANTHER" id="PTHR10947:SF0">
    <property type="entry name" value="PHENYLALANINE--TRNA LIGASE BETA SUBUNIT"/>
    <property type="match status" value="1"/>
</dbReference>
<name>A0A1B7LUZ1_9MICC</name>
<evidence type="ECO:0000256" key="9">
    <source>
        <dbReference type="ARBA" id="ARBA00022840"/>
    </source>
</evidence>
<dbReference type="AlphaFoldDB" id="A0A1B7LUZ1"/>
<feature type="binding site" evidence="15">
    <location>
        <position position="491"/>
    </location>
    <ligand>
        <name>Mg(2+)</name>
        <dbReference type="ChEBI" id="CHEBI:18420"/>
        <note>shared with alpha subunit</note>
    </ligand>
</feature>
<evidence type="ECO:0000256" key="2">
    <source>
        <dbReference type="ARBA" id="ARBA00008653"/>
    </source>
</evidence>
<dbReference type="PROSITE" id="PS50886">
    <property type="entry name" value="TRBD"/>
    <property type="match status" value="1"/>
</dbReference>
<dbReference type="SUPFAM" id="SSF54991">
    <property type="entry name" value="Anticodon-binding domain of PheRS"/>
    <property type="match status" value="1"/>
</dbReference>
<evidence type="ECO:0000256" key="15">
    <source>
        <dbReference type="HAMAP-Rule" id="MF_00283"/>
    </source>
</evidence>
<dbReference type="Pfam" id="PF03484">
    <property type="entry name" value="B5"/>
    <property type="match status" value="1"/>
</dbReference>
<dbReference type="PROSITE" id="PS51483">
    <property type="entry name" value="B5"/>
    <property type="match status" value="1"/>
</dbReference>
<dbReference type="SMART" id="SM00896">
    <property type="entry name" value="FDX-ACB"/>
    <property type="match status" value="1"/>
</dbReference>
<feature type="binding site" evidence="15">
    <location>
        <position position="495"/>
    </location>
    <ligand>
        <name>Mg(2+)</name>
        <dbReference type="ChEBI" id="CHEBI:18420"/>
        <note>shared with alpha subunit</note>
    </ligand>
</feature>
<evidence type="ECO:0000313" key="20">
    <source>
        <dbReference type="EMBL" id="OAV51539.1"/>
    </source>
</evidence>
<dbReference type="SUPFAM" id="SSF55681">
    <property type="entry name" value="Class II aaRS and biotin synthetases"/>
    <property type="match status" value="1"/>
</dbReference>
<evidence type="ECO:0000259" key="19">
    <source>
        <dbReference type="PROSITE" id="PS51483"/>
    </source>
</evidence>
<comment type="subunit">
    <text evidence="3 15">Tetramer of two alpha and two beta subunits.</text>
</comment>
<comment type="caution">
    <text evidence="20">The sequence shown here is derived from an EMBL/GenBank/DDBJ whole genome shotgun (WGS) entry which is preliminary data.</text>
</comment>
<dbReference type="Gene3D" id="2.40.50.140">
    <property type="entry name" value="Nucleic acid-binding proteins"/>
    <property type="match status" value="1"/>
</dbReference>
<dbReference type="RefSeq" id="WP_043055729.1">
    <property type="nucleotide sequence ID" value="NZ_LXEY01000115.1"/>
</dbReference>
<dbReference type="Pfam" id="PF17759">
    <property type="entry name" value="tRNA_synthFbeta"/>
    <property type="match status" value="1"/>
</dbReference>
<dbReference type="NCBIfam" id="TIGR00472">
    <property type="entry name" value="pheT_bact"/>
    <property type="match status" value="1"/>
</dbReference>
<dbReference type="GO" id="GO:0004826">
    <property type="term" value="F:phenylalanine-tRNA ligase activity"/>
    <property type="evidence" value="ECO:0007669"/>
    <property type="project" value="UniProtKB-UniRule"/>
</dbReference>
<dbReference type="SUPFAM" id="SSF56037">
    <property type="entry name" value="PheT/TilS domain"/>
    <property type="match status" value="1"/>
</dbReference>
<dbReference type="PANTHER" id="PTHR10947">
    <property type="entry name" value="PHENYLALANYL-TRNA SYNTHETASE BETA CHAIN AND LEUCINE-RICH REPEAT-CONTAINING PROTEIN 47"/>
    <property type="match status" value="1"/>
</dbReference>
<keyword evidence="10 15" id="KW-0460">Magnesium</keyword>
<dbReference type="PROSITE" id="PS51447">
    <property type="entry name" value="FDX_ACB"/>
    <property type="match status" value="1"/>
</dbReference>
<proteinExistence type="inferred from homology"/>
<keyword evidence="5 16" id="KW-0820">tRNA-binding</keyword>
<dbReference type="CDD" id="cd00769">
    <property type="entry name" value="PheRS_beta_core"/>
    <property type="match status" value="1"/>
</dbReference>
<evidence type="ECO:0000313" key="21">
    <source>
        <dbReference type="Proteomes" id="UP000078292"/>
    </source>
</evidence>
<dbReference type="InterPro" id="IPR002547">
    <property type="entry name" value="tRNA-bd_dom"/>
</dbReference>
<dbReference type="InterPro" id="IPR041616">
    <property type="entry name" value="PheRS_beta_core"/>
</dbReference>
<dbReference type="Pfam" id="PF03483">
    <property type="entry name" value="B3_4"/>
    <property type="match status" value="1"/>
</dbReference>
<evidence type="ECO:0000256" key="7">
    <source>
        <dbReference type="ARBA" id="ARBA00022723"/>
    </source>
</evidence>
<dbReference type="GO" id="GO:0009328">
    <property type="term" value="C:phenylalanine-tRNA ligase complex"/>
    <property type="evidence" value="ECO:0007669"/>
    <property type="project" value="TreeGrafter"/>
</dbReference>
<evidence type="ECO:0000256" key="1">
    <source>
        <dbReference type="ARBA" id="ARBA00004496"/>
    </source>
</evidence>
<feature type="domain" description="FDX-ACB" evidence="18">
    <location>
        <begin position="759"/>
        <end position="852"/>
    </location>
</feature>
<dbReference type="InterPro" id="IPR020825">
    <property type="entry name" value="Phe-tRNA_synthase-like_B3/B4"/>
</dbReference>
<dbReference type="FunFam" id="3.30.70.380:FF:000001">
    <property type="entry name" value="Phenylalanine--tRNA ligase beta subunit"/>
    <property type="match status" value="1"/>
</dbReference>
<organism evidence="20 21">
    <name type="scientific">Enteractinococcus helveticum</name>
    <dbReference type="NCBI Taxonomy" id="1837282"/>
    <lineage>
        <taxon>Bacteria</taxon>
        <taxon>Bacillati</taxon>
        <taxon>Actinomycetota</taxon>
        <taxon>Actinomycetes</taxon>
        <taxon>Micrococcales</taxon>
        <taxon>Micrococcaceae</taxon>
    </lineage>
</organism>
<dbReference type="GO" id="GO:0005524">
    <property type="term" value="F:ATP binding"/>
    <property type="evidence" value="ECO:0007669"/>
    <property type="project" value="UniProtKB-UniRule"/>
</dbReference>
<dbReference type="GO" id="GO:0000049">
    <property type="term" value="F:tRNA binding"/>
    <property type="evidence" value="ECO:0007669"/>
    <property type="project" value="UniProtKB-UniRule"/>
</dbReference>
<comment type="catalytic activity">
    <reaction evidence="14 15">
        <text>tRNA(Phe) + L-phenylalanine + ATP = L-phenylalanyl-tRNA(Phe) + AMP + diphosphate + H(+)</text>
        <dbReference type="Rhea" id="RHEA:19413"/>
        <dbReference type="Rhea" id="RHEA-COMP:9668"/>
        <dbReference type="Rhea" id="RHEA-COMP:9699"/>
        <dbReference type="ChEBI" id="CHEBI:15378"/>
        <dbReference type="ChEBI" id="CHEBI:30616"/>
        <dbReference type="ChEBI" id="CHEBI:33019"/>
        <dbReference type="ChEBI" id="CHEBI:58095"/>
        <dbReference type="ChEBI" id="CHEBI:78442"/>
        <dbReference type="ChEBI" id="CHEBI:78531"/>
        <dbReference type="ChEBI" id="CHEBI:456215"/>
        <dbReference type="EC" id="6.1.1.20"/>
    </reaction>
</comment>
<evidence type="ECO:0000256" key="13">
    <source>
        <dbReference type="ARBA" id="ARBA00023146"/>
    </source>
</evidence>
<keyword evidence="12 15" id="KW-0648">Protein biosynthesis</keyword>
<keyword evidence="9 15" id="KW-0067">ATP-binding</keyword>
<keyword evidence="7 15" id="KW-0479">Metal-binding</keyword>
<evidence type="ECO:0000256" key="16">
    <source>
        <dbReference type="PROSITE-ProRule" id="PRU00209"/>
    </source>
</evidence>
<dbReference type="InterPro" id="IPR005146">
    <property type="entry name" value="B3/B4_tRNA-bd"/>
</dbReference>
<dbReference type="InterPro" id="IPR012340">
    <property type="entry name" value="NA-bd_OB-fold"/>
</dbReference>
<dbReference type="Gene3D" id="3.30.70.380">
    <property type="entry name" value="Ferrodoxin-fold anticodon-binding domain"/>
    <property type="match status" value="1"/>
</dbReference>
<feature type="domain" description="B5" evidence="19">
    <location>
        <begin position="426"/>
        <end position="507"/>
    </location>
</feature>
<dbReference type="InterPro" id="IPR005147">
    <property type="entry name" value="tRNA_synthase_B5-dom"/>
</dbReference>
<dbReference type="SMART" id="SM00873">
    <property type="entry name" value="B3_4"/>
    <property type="match status" value="1"/>
</dbReference>
<dbReference type="GO" id="GO:0006432">
    <property type="term" value="P:phenylalanyl-tRNA aminoacylation"/>
    <property type="evidence" value="ECO:0007669"/>
    <property type="project" value="UniProtKB-UniRule"/>
</dbReference>
<dbReference type="SUPFAM" id="SSF50249">
    <property type="entry name" value="Nucleic acid-binding proteins"/>
    <property type="match status" value="1"/>
</dbReference>
<dbReference type="InterPro" id="IPR036690">
    <property type="entry name" value="Fdx_antiC-bd_sf"/>
</dbReference>
<evidence type="ECO:0000256" key="12">
    <source>
        <dbReference type="ARBA" id="ARBA00022917"/>
    </source>
</evidence>
<comment type="similarity">
    <text evidence="2 15">Belongs to the phenylalanyl-tRNA synthetase beta subunit family. Type 1 subfamily.</text>
</comment>
<protein>
    <recommendedName>
        <fullName evidence="15">Phenylalanine--tRNA ligase beta subunit</fullName>
        <ecNumber evidence="15">6.1.1.20</ecNumber>
    </recommendedName>
    <alternativeName>
        <fullName evidence="15">Phenylalanyl-tRNA synthetase beta subunit</fullName>
        <shortName evidence="15">PheRS</shortName>
    </alternativeName>
</protein>
<dbReference type="EMBL" id="LXEY01000115">
    <property type="protein sequence ID" value="OAV51539.1"/>
    <property type="molecule type" value="Genomic_DNA"/>
</dbReference>
<dbReference type="EC" id="6.1.1.20" evidence="15"/>
<keyword evidence="21" id="KW-1185">Reference proteome</keyword>
<keyword evidence="4 15" id="KW-0963">Cytoplasm</keyword>
<dbReference type="SUPFAM" id="SSF46955">
    <property type="entry name" value="Putative DNA-binding domain"/>
    <property type="match status" value="1"/>
</dbReference>
<reference evidence="20 21" key="1">
    <citation type="submission" date="2016-04" db="EMBL/GenBank/DDBJ databases">
        <title>First whole genome shotgun sequence of the bacterium Enteractinococcus sp. strain UASWS1574.</title>
        <authorList>
            <person name="Crovadore J."/>
            <person name="Chablais R."/>
            <person name="Lefort F."/>
        </authorList>
    </citation>
    <scope>NUCLEOTIDE SEQUENCE [LARGE SCALE GENOMIC DNA]</scope>
    <source>
        <strain evidence="20 21">UASWS1574</strain>
    </source>
</reference>
<sequence length="852" mass="91465">MRIPLSWLREYTQLPADATAEDLLADLVKVGLEEEDVHGFELTGPIVVGKVLEKTPEEHSNGKTINWCRVQVVPDGQTQTLEGKGIDPSGVQGVVCGAHNFEVGDKVIVTLPGAVLPGNFKISARKTYGHTSAGMIASESELGLGEGHDGIVVLSEWGLDPEIGTDVLELLHLDDEAAEINVTPDRGYVLSIRGAAREYAHATGTEFTDPACAIQVPAANDSGWSVRIDDTAPIHGQPGATRFVARRVDAIDPKATTPSWMSARLRLAGIRPLSLPVDISNYVMLELGQPLHFYDAEKLRGQIVVRRAHEGETLETLDGKTRKLHVEDLLITDDSGAIGMAGVMGGLSTEVSDTTTSILIESANFDTVSVSRTQRRHRLPSEASKRNTRGVDWHVADKAAQRAAELLVELAGGTMGEGVTDVGEPPVVPTVRLRADYPSQLVGYDYTEEQVNQVLVDLGGHVSQQRDDTDGTTIFVVTPPSWRTDLNIPEDLVEEVARLVGYSHIPATLPVPPPGRGLTKAQRMRRQIADALAGAGLIETLSYPFVSEAQNKTFGSPNEETAAAQRMVKLANPISAEFGWLRTTILPGLLETARRNVSRGFRDIAVYESGKVFLPSATIGSPEIPPLGVRPTDEVLAELEVGIPAQPHRLAAVFTGHDSAPGPGHTPRVYDWQDPIGAALDIADVAGVDLTIRQGAHHSFHPGRVAELVVDGIVIGYAGELLPKLLEDWDLPVRTAAMELNLDALIAAAPNVVEAHPVVTYPATYQDVALVVDHQVVAADVQQTLQQAAGDLLEHIGLFDVYTGAGIDEGKKSLAYNLRFRATDRTLTADEASQARLAAIAAAETEHGAVLR</sequence>
<dbReference type="GO" id="GO:0000287">
    <property type="term" value="F:magnesium ion binding"/>
    <property type="evidence" value="ECO:0007669"/>
    <property type="project" value="UniProtKB-UniRule"/>
</dbReference>
<gene>
    <name evidence="15" type="primary">pheT</name>
    <name evidence="20" type="ORF">A6F49_01960</name>
</gene>
<evidence type="ECO:0000259" key="17">
    <source>
        <dbReference type="PROSITE" id="PS50886"/>
    </source>
</evidence>
<dbReference type="InterPro" id="IPR045864">
    <property type="entry name" value="aa-tRNA-synth_II/BPL/LPL"/>
</dbReference>
<feature type="binding site" evidence="15">
    <location>
        <position position="485"/>
    </location>
    <ligand>
        <name>Mg(2+)</name>
        <dbReference type="ChEBI" id="CHEBI:18420"/>
        <note>shared with alpha subunit</note>
    </ligand>
</feature>
<evidence type="ECO:0000256" key="4">
    <source>
        <dbReference type="ARBA" id="ARBA00022490"/>
    </source>
</evidence>
<feature type="domain" description="TRNA-binding" evidence="17">
    <location>
        <begin position="40"/>
        <end position="168"/>
    </location>
</feature>
<dbReference type="Gene3D" id="3.50.40.10">
    <property type="entry name" value="Phenylalanyl-trna Synthetase, Chain B, domain 3"/>
    <property type="match status" value="1"/>
</dbReference>
<evidence type="ECO:0000256" key="14">
    <source>
        <dbReference type="ARBA" id="ARBA00049255"/>
    </source>
</evidence>
<dbReference type="Gene3D" id="3.30.56.10">
    <property type="match status" value="2"/>
</dbReference>
<dbReference type="SMART" id="SM00874">
    <property type="entry name" value="B5"/>
    <property type="match status" value="1"/>
</dbReference>
<dbReference type="Gene3D" id="3.30.930.10">
    <property type="entry name" value="Bira Bifunctional Protein, Domain 2"/>
    <property type="match status" value="1"/>
</dbReference>
<keyword evidence="13 15" id="KW-0030">Aminoacyl-tRNA synthetase</keyword>
<dbReference type="InterPro" id="IPR045060">
    <property type="entry name" value="Phe-tRNA-ligase_IIc_bsu"/>
</dbReference>
<dbReference type="Pfam" id="PF03147">
    <property type="entry name" value="FDX-ACB"/>
    <property type="match status" value="1"/>
</dbReference>
<accession>A0A1B7LUZ1</accession>
<dbReference type="STRING" id="1837282.A6F49_01960"/>
<evidence type="ECO:0000256" key="3">
    <source>
        <dbReference type="ARBA" id="ARBA00011209"/>
    </source>
</evidence>
<keyword evidence="11 16" id="KW-0694">RNA-binding</keyword>
<dbReference type="InterPro" id="IPR009061">
    <property type="entry name" value="DNA-bd_dom_put_sf"/>
</dbReference>
<dbReference type="Proteomes" id="UP000078292">
    <property type="component" value="Unassembled WGS sequence"/>
</dbReference>
<evidence type="ECO:0000259" key="18">
    <source>
        <dbReference type="PROSITE" id="PS51447"/>
    </source>
</evidence>
<dbReference type="InterPro" id="IPR033714">
    <property type="entry name" value="tRNA_bind_bactPheRS"/>
</dbReference>
<dbReference type="InterPro" id="IPR004532">
    <property type="entry name" value="Phe-tRNA-ligase_IIc_bsu_bact"/>
</dbReference>
<dbReference type="HAMAP" id="MF_00283">
    <property type="entry name" value="Phe_tRNA_synth_beta1"/>
    <property type="match status" value="1"/>
</dbReference>
<keyword evidence="6 15" id="KW-0436">Ligase</keyword>
<evidence type="ECO:0000256" key="8">
    <source>
        <dbReference type="ARBA" id="ARBA00022741"/>
    </source>
</evidence>
<comment type="cofactor">
    <cofactor evidence="15">
        <name>Mg(2+)</name>
        <dbReference type="ChEBI" id="CHEBI:18420"/>
    </cofactor>
    <text evidence="15">Binds 2 magnesium ions per tetramer.</text>
</comment>
<keyword evidence="8 15" id="KW-0547">Nucleotide-binding</keyword>
<evidence type="ECO:0000256" key="10">
    <source>
        <dbReference type="ARBA" id="ARBA00022842"/>
    </source>
</evidence>
<feature type="binding site" evidence="15">
    <location>
        <position position="494"/>
    </location>
    <ligand>
        <name>Mg(2+)</name>
        <dbReference type="ChEBI" id="CHEBI:18420"/>
        <note>shared with alpha subunit</note>
    </ligand>
</feature>
<dbReference type="CDD" id="cd02796">
    <property type="entry name" value="tRNA_bind_bactPheRS"/>
    <property type="match status" value="1"/>
</dbReference>
<evidence type="ECO:0000256" key="6">
    <source>
        <dbReference type="ARBA" id="ARBA00022598"/>
    </source>
</evidence>
<comment type="subcellular location">
    <subcellularLocation>
        <location evidence="1 15">Cytoplasm</location>
    </subcellularLocation>
</comment>